<dbReference type="GO" id="GO:0018580">
    <property type="term" value="F:nitronate monooxygenase activity"/>
    <property type="evidence" value="ECO:0007669"/>
    <property type="project" value="InterPro"/>
</dbReference>
<keyword evidence="7" id="KW-0503">Monooxygenase</keyword>
<dbReference type="Proteomes" id="UP000248975">
    <property type="component" value="Unassembled WGS sequence"/>
</dbReference>
<organism evidence="10 11">
    <name type="scientific">Cereibacter sphaeroides</name>
    <name type="common">Rhodobacter sphaeroides</name>
    <dbReference type="NCBI Taxonomy" id="1063"/>
    <lineage>
        <taxon>Bacteria</taxon>
        <taxon>Pseudomonadati</taxon>
        <taxon>Pseudomonadota</taxon>
        <taxon>Alphaproteobacteria</taxon>
        <taxon>Rhodobacterales</taxon>
        <taxon>Paracoccaceae</taxon>
        <taxon>Cereibacter</taxon>
    </lineage>
</organism>
<gene>
    <name evidence="10" type="ORF">DI533_09220</name>
</gene>
<reference evidence="10 11" key="1">
    <citation type="submission" date="2017-08" db="EMBL/GenBank/DDBJ databases">
        <title>Infants hospitalized years apart are colonized by the same room-sourced microbial strains.</title>
        <authorList>
            <person name="Brooks B."/>
            <person name="Olm M.R."/>
            <person name="Firek B.A."/>
            <person name="Baker R."/>
            <person name="Thomas B.C."/>
            <person name="Morowitz M.J."/>
            <person name="Banfield J.F."/>
        </authorList>
    </citation>
    <scope>NUCLEOTIDE SEQUENCE [LARGE SCALE GENOMIC DNA]</scope>
    <source>
        <strain evidence="10">S2_003_000_R2_11</strain>
    </source>
</reference>
<evidence type="ECO:0000256" key="2">
    <source>
        <dbReference type="ARBA" id="ARBA00009881"/>
    </source>
</evidence>
<comment type="caution">
    <text evidence="10">The sequence shown here is derived from an EMBL/GenBank/DDBJ whole genome shotgun (WGS) entry which is preliminary data.</text>
</comment>
<dbReference type="CDD" id="cd04730">
    <property type="entry name" value="NPD_like"/>
    <property type="match status" value="1"/>
</dbReference>
<protein>
    <recommendedName>
        <fullName evidence="8">Propionate 3-nitronate monooxygenase</fullName>
    </recommendedName>
</protein>
<evidence type="ECO:0000256" key="5">
    <source>
        <dbReference type="ARBA" id="ARBA00022643"/>
    </source>
</evidence>
<keyword evidence="5" id="KW-0288">FMN</keyword>
<keyword evidence="4" id="KW-0285">Flavoprotein</keyword>
<dbReference type="EMBL" id="QFQS01000001">
    <property type="protein sequence ID" value="PZR00699.1"/>
    <property type="molecule type" value="Genomic_DNA"/>
</dbReference>
<accession>A0A2W5SCB3</accession>
<evidence type="ECO:0000256" key="3">
    <source>
        <dbReference type="ARBA" id="ARBA00022575"/>
    </source>
</evidence>
<comment type="cofactor">
    <cofactor evidence="1">
        <name>FMN</name>
        <dbReference type="ChEBI" id="CHEBI:58210"/>
    </cofactor>
</comment>
<name>A0A2W5SCB3_CERSP</name>
<dbReference type="PANTHER" id="PTHR42747">
    <property type="entry name" value="NITRONATE MONOOXYGENASE-RELATED"/>
    <property type="match status" value="1"/>
</dbReference>
<evidence type="ECO:0000313" key="11">
    <source>
        <dbReference type="Proteomes" id="UP000248975"/>
    </source>
</evidence>
<evidence type="ECO:0000256" key="8">
    <source>
        <dbReference type="ARBA" id="ARBA00031155"/>
    </source>
</evidence>
<dbReference type="GO" id="GO:0051213">
    <property type="term" value="F:dioxygenase activity"/>
    <property type="evidence" value="ECO:0007669"/>
    <property type="project" value="UniProtKB-KW"/>
</dbReference>
<evidence type="ECO:0000256" key="7">
    <source>
        <dbReference type="ARBA" id="ARBA00023033"/>
    </source>
</evidence>
<evidence type="ECO:0000313" key="10">
    <source>
        <dbReference type="EMBL" id="PZR00699.1"/>
    </source>
</evidence>
<keyword evidence="6" id="KW-0560">Oxidoreductase</keyword>
<evidence type="ECO:0000256" key="1">
    <source>
        <dbReference type="ARBA" id="ARBA00001917"/>
    </source>
</evidence>
<keyword evidence="3" id="KW-0216">Detoxification</keyword>
<comment type="similarity">
    <text evidence="2">Belongs to the nitronate monooxygenase family. NMO class I subfamily.</text>
</comment>
<dbReference type="AlphaFoldDB" id="A0A2W5SCB3"/>
<dbReference type="InterPro" id="IPR004136">
    <property type="entry name" value="NMO"/>
</dbReference>
<evidence type="ECO:0000256" key="6">
    <source>
        <dbReference type="ARBA" id="ARBA00023002"/>
    </source>
</evidence>
<dbReference type="InterPro" id="IPR013785">
    <property type="entry name" value="Aldolase_TIM"/>
</dbReference>
<sequence length="359" mass="37552">MWADRRLLDLLGIAHPIIQAPMLGTATPELAAAVSEAGGLGSIGCGTNDAALVEKASRDLRRLTDAPFNLNFFVLPEAAPFPLEKVARLSDRLRPDFERLDAGSPPQSLPGQPAFPKDEVINALAHLRPRVVSFHFGCPAPSQMERLRLAGIVTLATATTVSEAEHLASCGIDAIIAQGWEAGGHRGSHRPNGLQDGIGTLALVPQIVDAVALPVIAAGGIADGRGIAAALALGASAVQMGTAFTGCPEAATEAERLALLRQARDTDTMMTDAFSGRAARAVRSPYALAMTDLAAQLPAYPAMYAFSDPLVEAGAGQEDPFASFHLYGQAARLTRFLPASELVGVLVAETQARIAQLSR</sequence>
<dbReference type="PANTHER" id="PTHR42747:SF3">
    <property type="entry name" value="NITRONATE MONOOXYGENASE-RELATED"/>
    <property type="match status" value="1"/>
</dbReference>
<dbReference type="GO" id="GO:0009636">
    <property type="term" value="P:response to toxic substance"/>
    <property type="evidence" value="ECO:0007669"/>
    <property type="project" value="UniProtKB-KW"/>
</dbReference>
<comment type="catalytic activity">
    <reaction evidence="9">
        <text>3 propionate 3-nitronate + 3 O2 + H2O = 3 3-oxopropanoate + 2 nitrate + nitrite + H2O2 + 3 H(+)</text>
        <dbReference type="Rhea" id="RHEA:57332"/>
        <dbReference type="ChEBI" id="CHEBI:15377"/>
        <dbReference type="ChEBI" id="CHEBI:15378"/>
        <dbReference type="ChEBI" id="CHEBI:15379"/>
        <dbReference type="ChEBI" id="CHEBI:16240"/>
        <dbReference type="ChEBI" id="CHEBI:16301"/>
        <dbReference type="ChEBI" id="CHEBI:17632"/>
        <dbReference type="ChEBI" id="CHEBI:33190"/>
        <dbReference type="ChEBI" id="CHEBI:136067"/>
    </reaction>
</comment>
<dbReference type="Gene3D" id="3.20.20.70">
    <property type="entry name" value="Aldolase class I"/>
    <property type="match status" value="1"/>
</dbReference>
<dbReference type="SUPFAM" id="SSF51412">
    <property type="entry name" value="Inosine monophosphate dehydrogenase (IMPDH)"/>
    <property type="match status" value="1"/>
</dbReference>
<evidence type="ECO:0000256" key="9">
    <source>
        <dbReference type="ARBA" id="ARBA00049401"/>
    </source>
</evidence>
<dbReference type="Pfam" id="PF03060">
    <property type="entry name" value="NMO"/>
    <property type="match status" value="1"/>
</dbReference>
<evidence type="ECO:0000256" key="4">
    <source>
        <dbReference type="ARBA" id="ARBA00022630"/>
    </source>
</evidence>
<keyword evidence="10" id="KW-0223">Dioxygenase</keyword>
<proteinExistence type="inferred from homology"/>